<evidence type="ECO:0000256" key="10">
    <source>
        <dbReference type="ARBA" id="ARBA00023319"/>
    </source>
</evidence>
<feature type="domain" description="Ig-like" evidence="16">
    <location>
        <begin position="3143"/>
        <end position="3227"/>
    </location>
</feature>
<keyword evidence="10" id="KW-0393">Immunoglobulin domain</keyword>
<keyword evidence="4" id="KW-0963">Cytoplasm</keyword>
<keyword evidence="12" id="KW-0812">Transmembrane</keyword>
<keyword evidence="7" id="KW-0067">ATP-binding</keyword>
<evidence type="ECO:0000256" key="5">
    <source>
        <dbReference type="ARBA" id="ARBA00022737"/>
    </source>
</evidence>
<dbReference type="Pfam" id="PF22697">
    <property type="entry name" value="SOS1_NGEF_PH"/>
    <property type="match status" value="1"/>
</dbReference>
<keyword evidence="12" id="KW-1133">Transmembrane helix</keyword>
<dbReference type="SUPFAM" id="SSF49265">
    <property type="entry name" value="Fibronectin type III"/>
    <property type="match status" value="1"/>
</dbReference>
<dbReference type="GO" id="GO:0004674">
    <property type="term" value="F:protein serine/threonine kinase activity"/>
    <property type="evidence" value="ECO:0007669"/>
    <property type="project" value="UniProtKB-KW"/>
</dbReference>
<reference evidence="18 19" key="1">
    <citation type="journal article" date="2024" name="bioRxiv">
        <title>A reference genome for Trichogramma kaykai: A tiny desert-dwelling parasitoid wasp with competing sex-ratio distorters.</title>
        <authorList>
            <person name="Culotta J."/>
            <person name="Lindsey A.R."/>
        </authorList>
    </citation>
    <scope>NUCLEOTIDE SEQUENCE [LARGE SCALE GENOMIC DNA]</scope>
    <source>
        <strain evidence="18 19">KSX58</strain>
    </source>
</reference>
<feature type="region of interest" description="Disordered" evidence="11">
    <location>
        <begin position="1283"/>
        <end position="1306"/>
    </location>
</feature>
<feature type="domain" description="Ig-like" evidence="16">
    <location>
        <begin position="896"/>
        <end position="985"/>
    </location>
</feature>
<dbReference type="Gene3D" id="2.60.40.10">
    <property type="entry name" value="Immunoglobulins"/>
    <property type="match status" value="23"/>
</dbReference>
<evidence type="ECO:0000259" key="13">
    <source>
        <dbReference type="PROSITE" id="PS50003"/>
    </source>
</evidence>
<keyword evidence="5" id="KW-0677">Repeat</keyword>
<keyword evidence="6" id="KW-0547">Nucleotide-binding</keyword>
<evidence type="ECO:0000256" key="3">
    <source>
        <dbReference type="ARBA" id="ARBA00022443"/>
    </source>
</evidence>
<dbReference type="InterPro" id="IPR035899">
    <property type="entry name" value="DBL_dom_sf"/>
</dbReference>
<dbReference type="SMART" id="SM00409">
    <property type="entry name" value="IG"/>
    <property type="match status" value="21"/>
</dbReference>
<dbReference type="InterPro" id="IPR013783">
    <property type="entry name" value="Ig-like_fold"/>
</dbReference>
<feature type="domain" description="Ig-like" evidence="16">
    <location>
        <begin position="2200"/>
        <end position="2291"/>
    </location>
</feature>
<dbReference type="SMART" id="SM00060">
    <property type="entry name" value="FN3"/>
    <property type="match status" value="2"/>
</dbReference>
<keyword evidence="3" id="KW-0728">SH3 domain</keyword>
<dbReference type="EMBL" id="JBJJXI010000088">
    <property type="protein sequence ID" value="KAL3394711.1"/>
    <property type="molecule type" value="Genomic_DNA"/>
</dbReference>
<dbReference type="PROSITE" id="PS50835">
    <property type="entry name" value="IG_LIKE"/>
    <property type="match status" value="19"/>
</dbReference>
<evidence type="ECO:0008006" key="20">
    <source>
        <dbReference type="Google" id="ProtNLM"/>
    </source>
</evidence>
<dbReference type="FunFam" id="2.60.40.10:FF:000425">
    <property type="entry name" value="Myosin light chain kinase"/>
    <property type="match status" value="1"/>
</dbReference>
<feature type="domain" description="Ig-like" evidence="16">
    <location>
        <begin position="2000"/>
        <end position="2090"/>
    </location>
</feature>
<dbReference type="FunFam" id="2.60.40.10:FF:000147">
    <property type="entry name" value="Myosin light chain kinase"/>
    <property type="match status" value="1"/>
</dbReference>
<dbReference type="Gene3D" id="1.10.510.10">
    <property type="entry name" value="Transferase(Phosphotransferase) domain 1"/>
    <property type="match status" value="2"/>
</dbReference>
<evidence type="ECO:0000256" key="6">
    <source>
        <dbReference type="ARBA" id="ARBA00022741"/>
    </source>
</evidence>
<name>A0ABD2WNI2_9HYME</name>
<dbReference type="GO" id="GO:0031430">
    <property type="term" value="C:M band"/>
    <property type="evidence" value="ECO:0007669"/>
    <property type="project" value="UniProtKB-ARBA"/>
</dbReference>
<dbReference type="Proteomes" id="UP001627154">
    <property type="component" value="Unassembled WGS sequence"/>
</dbReference>
<feature type="domain" description="Ig-like" evidence="16">
    <location>
        <begin position="1305"/>
        <end position="1390"/>
    </location>
</feature>
<sequence length="3709" mass="421142">MAENLSDKGTFNSILLHILPILIQVITIFSSSIKFTMCTLHVYLIHRCDPEFANFEPFLAFVKKFSFQQVTRRSVTSRRDVLRAGHLESSVHVKSIKSTVASAAVEMQAIVKELIETEVEFGRDINLVVERYVKPLDNPNVPAAVRDNKQTIFTNFQQIADFHNTVLIEGVKYYADQPNLLGKTFLRLERDFDKHVAYCRDEVVAQELLKNNKVISEYFEDLSNKLGDDKSISEHLKLPIQRINDYQLLLKELVKHSISLKEDSHDLQKALELMLEIPHRASDVKFISSIEGYSGNIHKLGRLLAHEWFTVTDKEGKAKERYLFLFKSRILICKVRRISEDRSVFLLKDTLKVPDVKAIDSPDDKFAWKLIISDDTNTKEKQQTLSLTAHKEDVKSFWIGEIGKIEDISVVDAAAAASLVKTSNAMSHSDSRLVEGSKIVEEMSFAASSSSKIGTEISSSYMMSSKTQEFMASKTTIETSRSELRMESSSSQMELQSGENGKPQFEKTIEGCQVEPGECAAFECVLKPNQSPTSILWLKDNKPMNDKLADRVKTQADGRTFKLEVDNVMESDSGIYIARAANEHGQATCTAQLYVHELSLEEKKARADANSPTFLVRLKNTEILENTYLRFMIKVKGDPNPELKFYKDDELIEPSNERVKIFSDKAEHGFYEIVIPNVQQKDAGKYTCKAINRFGEASSEATVTVTDEKVIFAGLPEGSYELGTDPKFIWTRDGVPFDPEERFKVLFKDSEDTLALVFQHVKPEDAGLYTCVAQTSTGNISCSAELTVQGTVNQLLKEPAKPTLETESKTSEVSTGGSAMLDLQVKGFPKPNIKWTKNGQEILAGGRIKYLWEDEESLSLVIKNVTVEDAGIYKIYAKNELGEDNTQIELIVKSAPKIIKRMSDMSVLRGETVNMAVQIQGSPAPNVRWYKNNQPIEKSNRIKFGVEGKDTYTLTISDACLDDVASYSIVAKNEINETSQFWKLSVNYPPKITTPLKDFQLIEEGDSLTLSIEIQSDFEPTVTWKKDKKIVEADDRVTLLQDGNKYSLQISKAIDTDTASYTVEVKNKDGKVNSTGAIQVRSAPLFRKKLENIVATELQANIELVTQIESFSKPEIAWFYQAKQITEESKEYTMVEDGNNYKLIIKAAKVENAGKYTCKAKNEIGESNTSASLVVHYRPKLIKKLSDQKVKEGDTMKLSVQVSAVPEPEVKWYKDGQEVVADTDARIKITRDSKRIENYDLTLNLLKGTDGGIYEVRASNELGFVSSKSKVIVLTHTEDSEIDSAKKVEEVPQQEPKKAEPESSPVIISSNLEDRDIYETQSTDFEINATGLPRPDAKWYKDGEPLRTSKTVQYSNVGEIFTLTFTKAIEADSGLYSCIFTNKLGEKMIEGFLNVEPVDELRRPKIIEPLKDADTDEGTTGVFKAVVTGDPVPDAAWYFKDKLIDSEFKRHTAKVESEQIEDALKRCTYTLEIAECNPEDVGNYTLKVTNSYGEASCNADLDLRIVPIFEEFKDLTTPVGEPLVWEATIKANPKPKITWTFDGVDVTENARFSTEEDYKKKKYQLKIKEVEIKDSGHYTIIASNEMGESSQKAHLKTFVEAPEFTKLLKNFESVRDQNNYDAEVRVTGYPRPTMTWMKNGVEIKDDMRNTIVTSVEGPEVVSKWSIEHFGESDAGNYSCQASNMAGSVETKCELSLTRFPPKFFQSLPPSLDLDQDEPLELFAKCDGSPIPTVAWYKDGELIVPDDHVKIEVLPDGTMRLSIEHVKPTDSGAYKVVASNTGGDNPSQCSVAVKPKSRKPYLKKPLGDVKAVVGEPLKFEVQVVAFPNPQVQWFKNDLPLRPSKDIYFSNDPNGLLGLSIDKLRLEDAGVYSVVVSNDLGETVSAATVSVEENEKKPEFAATLQPMKVVEGFPAKFQVKTLGVPPPSLSWMHNGKEIVPDGEHIKIVDLPDNGQALLIDRVGAEDVGEFEVVAKNSQGDQSCKAKLEIVEKSRADGPEEKPQLLSTLQDVNVEEGEPLKLELLYSGNPVPEINWTKDDQPLANSDNCILSCDEKKISLEINPCSPADAGVYSCEVRNPLGADKSSAEATVRKIYQAPVFMQKFTDLQQAVGNDAKFVARVGGKPLPEISWYFNDKLIIPDGNKYKVKRDGETYYLYVKNCSYDDNGSYRCRASNKEGKADCEATLKVVELLSDKKQKVEAPSFLKRVGDCEVYKGMTAKFTACITGYPEPEFEWYRDDTKLWPTDRILIEDEGAGLVRLSIYHVDEDDAAKYTLKIFNPYGEAKSTGEMLFETLEPRSKRLVDQYAEYDKYRKSGLPMPLAERPIISRMMDRHLTLSWKPSIPSVPRLPVTYQVEMCELPEGDWFTARSGIRGCVCDIRNLIPFHDYKFRVRVENKYGTSEPSPFAQTYRAKLEPEPPKFYPYLPPGIDFRPETSPYFPKDFDIERPPHDNYAQAPRFLRQECDTQYGVKNQNSKLFWFVYGYPKPKMKYYFNGKPIESGGRYDYTYTRNGQATLFINKMLERDVGEYEAVATNEHGEARQKVRLEIAEYPRFITRPEVVYAMVRKNAKIEARVTGVPYPELKWYKDWKPLAPSTRIKIQFVEPDLSILTIEDVIMKDAGLYSLSAINVAGCASSSAMLHVDENEAEWRYKNYSTKDDIKARPRPLIEDYDLGDELGRGTQGVTYHCAERATGKNYAAKIMQGQSELRNLMLNELEAMNSLNHRKLLRLHDAFETDRSFTLVMELAGGNELVDNITKKPFYTERDVAFYVRQIVEGLDYMHRNGWAHLGLTLSDLLISHPGGDDLKIGDFGLARRIVRNKLMTLMYGMPEFVPPEVPNGEGVDYGMDMWSTGIITYILLSGISPFRGINDRETLTKIKEGKWNFEDESWTGISDDAKDFIRKLLEYQSERRMDSETALRHPWLNYGDGAHLEGRKIPSENLKNYYIHYRDWYKNASCRTWYRRRRLSSAFEHPSKMVYPPGHRYTPERSPERIYVPEKKTLPLSTWEDRTPSREPIDTEIGIIKSESHYQNGPDTYLLQLRDTDFPVRLREYMKVANRRGTGCPRTFSDEAYDWRTPVIRERRRFTDVMDEEIDDERRQRINQYGNIETAGGIRRLRHELGTRLDSYIEAEALLENKHASGQPPFLREKPQHRPVQEGEAAQLSCLAVGDPKPLVQWFKNDCLVQESKRLRIEEDPEGRSILAIDPIHEHDIGLYKVVARNKHGQTVARARLICATTPSTPDAPDSADASDSEILLRWKQPKFDGHSPVLCYSLQYRKGDAFEWLDLGQNINHEFFLVHDLLPNTSYNFRIAARNRLGWSQFSVTSRLIKTRATQEEVPKIQLTKAMKLQQQLMESGQQIPDEEPRVKLDYALELANPVWDTQTNIFDKYNFVSEISRGQFSVVAKAIERPNGAIVAAKIFQVNSETEQSVKDEFEILAKLRHERIAVLESAYNLHDKSMAIFIMERLQGADVLTYLSSRHEYSENCVANIITQVLDAVQYLHWRGICHLNIQPDNVVMASLRSIHVKLVDFGSARKVSKYGTQVPKAQVHPEYISPEVLNDEPAYPQSDIWQVGVLAYVLLSGVAPFQGENATETRQNILFVRYRFEYLYKELTQEATRFFMLVFKRCPSKRPTAEECHDHRWLMPSDYMLRKRERSIFLGNRLKEYNEAYHAQKSEKAIQSDFPYNALGAPQKLVRSTSIVDELLTTF</sequence>
<evidence type="ECO:0000256" key="4">
    <source>
        <dbReference type="ARBA" id="ARBA00022490"/>
    </source>
</evidence>
<dbReference type="FunFam" id="2.60.40.10:FF:001036">
    <property type="entry name" value="Muscle M-line assembly protein unc-89"/>
    <property type="match status" value="1"/>
</dbReference>
<evidence type="ECO:0000256" key="12">
    <source>
        <dbReference type="SAM" id="Phobius"/>
    </source>
</evidence>
<organism evidence="18 19">
    <name type="scientific">Trichogramma kaykai</name>
    <dbReference type="NCBI Taxonomy" id="54128"/>
    <lineage>
        <taxon>Eukaryota</taxon>
        <taxon>Metazoa</taxon>
        <taxon>Ecdysozoa</taxon>
        <taxon>Arthropoda</taxon>
        <taxon>Hexapoda</taxon>
        <taxon>Insecta</taxon>
        <taxon>Pterygota</taxon>
        <taxon>Neoptera</taxon>
        <taxon>Endopterygota</taxon>
        <taxon>Hymenoptera</taxon>
        <taxon>Apocrita</taxon>
        <taxon>Proctotrupomorpha</taxon>
        <taxon>Chalcidoidea</taxon>
        <taxon>Trichogrammatidae</taxon>
        <taxon>Trichogramma</taxon>
    </lineage>
</organism>
<feature type="domain" description="Ig-like" evidence="16">
    <location>
        <begin position="1404"/>
        <end position="1502"/>
    </location>
</feature>
<evidence type="ECO:0000259" key="16">
    <source>
        <dbReference type="PROSITE" id="PS50835"/>
    </source>
</evidence>
<comment type="subcellular location">
    <subcellularLocation>
        <location evidence="1">Cytoplasm</location>
        <location evidence="1">Myofibril</location>
        <location evidence="1">Sarcomere</location>
        <location evidence="1">A band</location>
    </subcellularLocation>
</comment>
<dbReference type="InterPro" id="IPR000719">
    <property type="entry name" value="Prot_kinase_dom"/>
</dbReference>
<feature type="domain" description="Ig-like" evidence="16">
    <location>
        <begin position="1507"/>
        <end position="1596"/>
    </location>
</feature>
<feature type="domain" description="Ig-like" evidence="16">
    <location>
        <begin position="1701"/>
        <end position="1791"/>
    </location>
</feature>
<evidence type="ECO:0000259" key="14">
    <source>
        <dbReference type="PROSITE" id="PS50010"/>
    </source>
</evidence>
<keyword evidence="12" id="KW-0472">Membrane</keyword>
<dbReference type="FunFam" id="2.60.40.10:FF:000145">
    <property type="entry name" value="Myosin light chain kinase, smooth muscle"/>
    <property type="match status" value="2"/>
</dbReference>
<dbReference type="CDD" id="cd00063">
    <property type="entry name" value="FN3"/>
    <property type="match status" value="2"/>
</dbReference>
<feature type="compositionally biased region" description="Basic and acidic residues" evidence="11">
    <location>
        <begin position="1283"/>
        <end position="1301"/>
    </location>
</feature>
<dbReference type="InterPro" id="IPR011009">
    <property type="entry name" value="Kinase-like_dom_sf"/>
</dbReference>
<dbReference type="CDD" id="cd00160">
    <property type="entry name" value="RhoGEF"/>
    <property type="match status" value="1"/>
</dbReference>
<dbReference type="SMART" id="SM00408">
    <property type="entry name" value="IGc2"/>
    <property type="match status" value="21"/>
</dbReference>
<dbReference type="InterPro" id="IPR036116">
    <property type="entry name" value="FN3_sf"/>
</dbReference>
<dbReference type="Pfam" id="PF07679">
    <property type="entry name" value="I-set"/>
    <property type="match status" value="21"/>
</dbReference>
<feature type="domain" description="Ig-like" evidence="16">
    <location>
        <begin position="990"/>
        <end position="1079"/>
    </location>
</feature>
<dbReference type="SUPFAM" id="SSF48065">
    <property type="entry name" value="DBL homology domain (DH-domain)"/>
    <property type="match status" value="1"/>
</dbReference>
<dbReference type="InterPro" id="IPR000219">
    <property type="entry name" value="DH_dom"/>
</dbReference>
<dbReference type="PROSITE" id="PS50003">
    <property type="entry name" value="PH_DOMAIN"/>
    <property type="match status" value="1"/>
</dbReference>
<evidence type="ECO:0000259" key="17">
    <source>
        <dbReference type="PROSITE" id="PS50853"/>
    </source>
</evidence>
<dbReference type="FunFam" id="2.60.40.10:FF:000032">
    <property type="entry name" value="palladin isoform X1"/>
    <property type="match status" value="4"/>
</dbReference>
<keyword evidence="9" id="KW-0514">Muscle protein</keyword>
<dbReference type="InterPro" id="IPR013098">
    <property type="entry name" value="Ig_I-set"/>
</dbReference>
<dbReference type="InterPro" id="IPR003598">
    <property type="entry name" value="Ig_sub2"/>
</dbReference>
<feature type="transmembrane region" description="Helical" evidence="12">
    <location>
        <begin position="12"/>
        <end position="33"/>
    </location>
</feature>
<dbReference type="Pfam" id="PF00041">
    <property type="entry name" value="fn3"/>
    <property type="match status" value="1"/>
</dbReference>
<evidence type="ECO:0000256" key="7">
    <source>
        <dbReference type="ARBA" id="ARBA00022840"/>
    </source>
</evidence>
<feature type="domain" description="Ig-like" evidence="16">
    <location>
        <begin position="503"/>
        <end position="704"/>
    </location>
</feature>
<dbReference type="InterPro" id="IPR036179">
    <property type="entry name" value="Ig-like_dom_sf"/>
</dbReference>
<feature type="domain" description="Ig-like" evidence="16">
    <location>
        <begin position="1084"/>
        <end position="1174"/>
    </location>
</feature>
<protein>
    <recommendedName>
        <fullName evidence="20">Obscurin</fullName>
    </recommendedName>
</protein>
<dbReference type="InterPro" id="IPR001849">
    <property type="entry name" value="PH_domain"/>
</dbReference>
<feature type="domain" description="Ig-like" evidence="16">
    <location>
        <begin position="1896"/>
        <end position="1986"/>
    </location>
</feature>
<dbReference type="SUPFAM" id="SSF56112">
    <property type="entry name" value="Protein kinase-like (PK-like)"/>
    <property type="match status" value="2"/>
</dbReference>
<feature type="domain" description="Ig-like" evidence="16">
    <location>
        <begin position="1799"/>
        <end position="1888"/>
    </location>
</feature>
<dbReference type="CDD" id="cd13325">
    <property type="entry name" value="PH_unc89"/>
    <property type="match status" value="1"/>
</dbReference>
<feature type="domain" description="Ig-like" evidence="16">
    <location>
        <begin position="725"/>
        <end position="787"/>
    </location>
</feature>
<dbReference type="InterPro" id="IPR007110">
    <property type="entry name" value="Ig-like_dom"/>
</dbReference>
<keyword evidence="8" id="KW-1015">Disulfide bond</keyword>
<dbReference type="PROSITE" id="PS50010">
    <property type="entry name" value="DH_2"/>
    <property type="match status" value="1"/>
</dbReference>
<feature type="domain" description="PH" evidence="13">
    <location>
        <begin position="296"/>
        <end position="407"/>
    </location>
</feature>
<dbReference type="FunFam" id="2.60.40.10:FF:000940">
    <property type="entry name" value="Muscle M-line assembly protein unc-89"/>
    <property type="match status" value="1"/>
</dbReference>
<dbReference type="SUPFAM" id="SSF50729">
    <property type="entry name" value="PH domain-like"/>
    <property type="match status" value="1"/>
</dbReference>
<feature type="domain" description="DH" evidence="14">
    <location>
        <begin position="106"/>
        <end position="284"/>
    </location>
</feature>
<dbReference type="GO" id="GO:0045214">
    <property type="term" value="P:sarcomere organization"/>
    <property type="evidence" value="ECO:0007669"/>
    <property type="project" value="UniProtKB-ARBA"/>
</dbReference>
<dbReference type="Pfam" id="PF00621">
    <property type="entry name" value="RhoGEF"/>
    <property type="match status" value="1"/>
</dbReference>
<dbReference type="GO" id="GO:0005524">
    <property type="term" value="F:ATP binding"/>
    <property type="evidence" value="ECO:0007669"/>
    <property type="project" value="UniProtKB-KW"/>
</dbReference>
<dbReference type="InterPro" id="IPR055251">
    <property type="entry name" value="SOS1_NGEF_PH"/>
</dbReference>
<comment type="caution">
    <text evidence="18">The sequence shown here is derived from an EMBL/GenBank/DDBJ whole genome shotgun (WGS) entry which is preliminary data.</text>
</comment>
<dbReference type="PROSITE" id="PS50011">
    <property type="entry name" value="PROTEIN_KINASE_DOM"/>
    <property type="match status" value="2"/>
</dbReference>
<evidence type="ECO:0000313" key="19">
    <source>
        <dbReference type="Proteomes" id="UP001627154"/>
    </source>
</evidence>
<dbReference type="Gene3D" id="3.30.200.20">
    <property type="entry name" value="Phosphorylase Kinase, domain 1"/>
    <property type="match status" value="1"/>
</dbReference>
<dbReference type="FunFam" id="2.60.40.10:FF:000873">
    <property type="entry name" value="Muscle M-line assembly protein unc-89"/>
    <property type="match status" value="1"/>
</dbReference>
<feature type="domain" description="Ig-like" evidence="16">
    <location>
        <begin position="1602"/>
        <end position="1695"/>
    </location>
</feature>
<evidence type="ECO:0000256" key="8">
    <source>
        <dbReference type="ARBA" id="ARBA00023157"/>
    </source>
</evidence>
<dbReference type="SMART" id="SM00325">
    <property type="entry name" value="RhoGEF"/>
    <property type="match status" value="1"/>
</dbReference>
<dbReference type="InterPro" id="IPR011993">
    <property type="entry name" value="PH-like_dom_sf"/>
</dbReference>
<feature type="domain" description="Ig-like" evidence="16">
    <location>
        <begin position="802"/>
        <end position="891"/>
    </location>
</feature>
<dbReference type="InterPro" id="IPR003599">
    <property type="entry name" value="Ig_sub"/>
</dbReference>
<gene>
    <name evidence="18" type="ORF">TKK_011003</name>
</gene>
<evidence type="ECO:0000256" key="2">
    <source>
        <dbReference type="ARBA" id="ARBA00006692"/>
    </source>
</evidence>
<dbReference type="GO" id="GO:0040017">
    <property type="term" value="P:positive regulation of locomotion"/>
    <property type="evidence" value="ECO:0007669"/>
    <property type="project" value="UniProtKB-ARBA"/>
</dbReference>
<feature type="domain" description="Fibronectin type-III" evidence="17">
    <location>
        <begin position="2319"/>
        <end position="2413"/>
    </location>
</feature>
<dbReference type="SUPFAM" id="SSF48726">
    <property type="entry name" value="Immunoglobulin"/>
    <property type="match status" value="21"/>
</dbReference>
<evidence type="ECO:0000313" key="18">
    <source>
        <dbReference type="EMBL" id="KAL3394711.1"/>
    </source>
</evidence>
<feature type="domain" description="Protein kinase" evidence="15">
    <location>
        <begin position="2669"/>
        <end position="2922"/>
    </location>
</feature>
<feature type="domain" description="Ig-like" evidence="16">
    <location>
        <begin position="2096"/>
        <end position="2185"/>
    </location>
</feature>
<evidence type="ECO:0000259" key="15">
    <source>
        <dbReference type="PROSITE" id="PS50011"/>
    </source>
</evidence>
<dbReference type="Gene3D" id="1.20.900.10">
    <property type="entry name" value="Dbl homology (DH) domain"/>
    <property type="match status" value="1"/>
</dbReference>
<dbReference type="FunFam" id="1.20.900.10:FF:000033">
    <property type="entry name" value="Muscle M-line assembly protein unc-89-like Protein"/>
    <property type="match status" value="1"/>
</dbReference>
<dbReference type="FunFam" id="2.60.40.10:FF:000345">
    <property type="entry name" value="Muscle M-line assembly protein unc-89"/>
    <property type="match status" value="3"/>
</dbReference>
<comment type="similarity">
    <text evidence="2">Belongs to the protein kinase superfamily. CAMK Ser/Thr protein kinase family.</text>
</comment>
<feature type="domain" description="Fibronectin type-III" evidence="17">
    <location>
        <begin position="3239"/>
        <end position="3333"/>
    </location>
</feature>
<dbReference type="GO" id="GO:0045989">
    <property type="term" value="P:positive regulation of striated muscle contraction"/>
    <property type="evidence" value="ECO:0007669"/>
    <property type="project" value="UniProtKB-ARBA"/>
</dbReference>
<accession>A0ABD2WNI2</accession>
<dbReference type="FunFam" id="2.60.40.10:FF:000107">
    <property type="entry name" value="Myosin, light chain kinase a"/>
    <property type="match status" value="5"/>
</dbReference>
<feature type="domain" description="Ig-like" evidence="16">
    <location>
        <begin position="1179"/>
        <end position="1272"/>
    </location>
</feature>
<dbReference type="PANTHER" id="PTHR47633">
    <property type="entry name" value="IMMUNOGLOBULIN"/>
    <property type="match status" value="1"/>
</dbReference>
<evidence type="ECO:0000256" key="1">
    <source>
        <dbReference type="ARBA" id="ARBA00004161"/>
    </source>
</evidence>
<dbReference type="InterPro" id="IPR003961">
    <property type="entry name" value="FN3_dom"/>
</dbReference>
<dbReference type="GO" id="GO:0060298">
    <property type="term" value="P:positive regulation of sarcomere organization"/>
    <property type="evidence" value="ECO:0007669"/>
    <property type="project" value="UniProtKB-ARBA"/>
</dbReference>
<feature type="domain" description="Ig-like" evidence="16">
    <location>
        <begin position="2550"/>
        <end position="2639"/>
    </location>
</feature>
<dbReference type="FunFam" id="2.60.40.10:FF:000802">
    <property type="entry name" value="Muscle M-line assembly protein unc-89"/>
    <property type="match status" value="1"/>
</dbReference>
<evidence type="ECO:0000256" key="11">
    <source>
        <dbReference type="SAM" id="MobiDB-lite"/>
    </source>
</evidence>
<dbReference type="CDD" id="cd00096">
    <property type="entry name" value="Ig"/>
    <property type="match status" value="1"/>
</dbReference>
<feature type="domain" description="Protein kinase" evidence="15">
    <location>
        <begin position="3389"/>
        <end position="3644"/>
    </location>
</feature>
<dbReference type="Pfam" id="PF00069">
    <property type="entry name" value="Pkinase"/>
    <property type="match status" value="2"/>
</dbReference>
<keyword evidence="19" id="KW-1185">Reference proteome</keyword>
<proteinExistence type="inferred from homology"/>
<evidence type="ECO:0000256" key="9">
    <source>
        <dbReference type="ARBA" id="ARBA00023179"/>
    </source>
</evidence>
<dbReference type="Gene3D" id="2.30.29.30">
    <property type="entry name" value="Pleckstrin-homology domain (PH domain)/Phosphotyrosine-binding domain (PTB)"/>
    <property type="match status" value="1"/>
</dbReference>
<dbReference type="GO" id="GO:0007525">
    <property type="term" value="P:somatic muscle development"/>
    <property type="evidence" value="ECO:0007669"/>
    <property type="project" value="UniProtKB-ARBA"/>
</dbReference>
<dbReference type="PROSITE" id="PS50853">
    <property type="entry name" value="FN3"/>
    <property type="match status" value="2"/>
</dbReference>
<dbReference type="PANTHER" id="PTHR47633:SF3">
    <property type="entry name" value="STRIATED MUSCLE PREFERENTIALLY EXPRESSED PROTEIN KINASE"/>
    <property type="match status" value="1"/>
</dbReference>
<dbReference type="FunFam" id="2.60.40.10:FF:001381">
    <property type="entry name" value="Uncharacterized protein, isoform C"/>
    <property type="match status" value="1"/>
</dbReference>